<dbReference type="Pfam" id="PF03995">
    <property type="entry name" value="Inhibitor_I36"/>
    <property type="match status" value="1"/>
</dbReference>
<protein>
    <submittedName>
        <fullName evidence="2">Uncharacterized protein</fullName>
    </submittedName>
</protein>
<evidence type="ECO:0000256" key="1">
    <source>
        <dbReference type="SAM" id="MobiDB-lite"/>
    </source>
</evidence>
<feature type="compositionally biased region" description="Low complexity" evidence="1">
    <location>
        <begin position="228"/>
        <end position="249"/>
    </location>
</feature>
<reference evidence="3" key="1">
    <citation type="journal article" date="2019" name="Int. J. Syst. Evol. Microbiol.">
        <title>The Global Catalogue of Microorganisms (GCM) 10K type strain sequencing project: providing services to taxonomists for standard genome sequencing and annotation.</title>
        <authorList>
            <consortium name="The Broad Institute Genomics Platform"/>
            <consortium name="The Broad Institute Genome Sequencing Center for Infectious Disease"/>
            <person name="Wu L."/>
            <person name="Ma J."/>
        </authorList>
    </citation>
    <scope>NUCLEOTIDE SEQUENCE [LARGE SCALE GENOMIC DNA]</scope>
    <source>
        <strain evidence="3">CGMCC 4.7329</strain>
    </source>
</reference>
<evidence type="ECO:0000313" key="3">
    <source>
        <dbReference type="Proteomes" id="UP000658127"/>
    </source>
</evidence>
<dbReference type="EMBL" id="BMNE01000002">
    <property type="protein sequence ID" value="GGN76458.1"/>
    <property type="molecule type" value="Genomic_DNA"/>
</dbReference>
<comment type="caution">
    <text evidence="2">The sequence shown here is derived from an EMBL/GenBank/DDBJ whole genome shotgun (WGS) entry which is preliminary data.</text>
</comment>
<feature type="region of interest" description="Disordered" evidence="1">
    <location>
        <begin position="205"/>
        <end position="249"/>
    </location>
</feature>
<evidence type="ECO:0000313" key="2">
    <source>
        <dbReference type="EMBL" id="GGN76458.1"/>
    </source>
</evidence>
<feature type="compositionally biased region" description="Low complexity" evidence="1">
    <location>
        <begin position="209"/>
        <end position="221"/>
    </location>
</feature>
<organism evidence="2 3">
    <name type="scientific">Nocardia rhizosphaerihabitans</name>
    <dbReference type="NCBI Taxonomy" id="1691570"/>
    <lineage>
        <taxon>Bacteria</taxon>
        <taxon>Bacillati</taxon>
        <taxon>Actinomycetota</taxon>
        <taxon>Actinomycetes</taxon>
        <taxon>Mycobacteriales</taxon>
        <taxon>Nocardiaceae</taxon>
        <taxon>Nocardia</taxon>
    </lineage>
</organism>
<accession>A0ABQ2KB88</accession>
<dbReference type="Proteomes" id="UP000658127">
    <property type="component" value="Unassembled WGS sequence"/>
</dbReference>
<sequence length="249" mass="25832">MLLALIVGFGVVGCEHDAAGEDTTKVVEEVVCEMVVPIVDAVLVKMKAGVTVTAALIAGATGLVLSKACSYLLDRLGQAPDEEHEVTLDNGKGSQTTKITGNTFTSVTQDWCNKTGGCTGYDRCPTSYVCLFTGSEGTGKMSLFKIGSPDLSNQHIDAATVSVYNRTGKTATLFTARNNKGDTYTIEKSNKGDLPAAWQATARSITVGPLPTTTSSTTTGPSTPPPSTSRTPNSSTPSTSKTPTAVPTS</sequence>
<keyword evidence="3" id="KW-1185">Reference proteome</keyword>
<name>A0ABQ2KB88_9NOCA</name>
<proteinExistence type="predicted"/>
<gene>
    <name evidence="2" type="ORF">GCM10011610_21950</name>
</gene>